<feature type="signal peptide" evidence="1">
    <location>
        <begin position="1"/>
        <end position="17"/>
    </location>
</feature>
<reference evidence="2 3" key="1">
    <citation type="submission" date="2023-01" db="EMBL/GenBank/DDBJ databases">
        <title>Analysis of 21 Apiospora genomes using comparative genomics revels a genus with tremendous synthesis potential of carbohydrate active enzymes and secondary metabolites.</title>
        <authorList>
            <person name="Sorensen T."/>
        </authorList>
    </citation>
    <scope>NUCLEOTIDE SEQUENCE [LARGE SCALE GENOMIC DNA]</scope>
    <source>
        <strain evidence="2 3">CBS 33761</strain>
    </source>
</reference>
<dbReference type="Proteomes" id="UP001444661">
    <property type="component" value="Unassembled WGS sequence"/>
</dbReference>
<comment type="caution">
    <text evidence="2">The sequence shown here is derived from an EMBL/GenBank/DDBJ whole genome shotgun (WGS) entry which is preliminary data.</text>
</comment>
<gene>
    <name evidence="2" type="ORF">PG993_015168</name>
</gene>
<protein>
    <submittedName>
        <fullName evidence="2">Uncharacterized protein</fullName>
    </submittedName>
</protein>
<evidence type="ECO:0000256" key="1">
    <source>
        <dbReference type="SAM" id="SignalP"/>
    </source>
</evidence>
<accession>A0ABR1RPT1</accession>
<name>A0ABR1RPT1_9PEZI</name>
<organism evidence="2 3">
    <name type="scientific">Apiospora rasikravindrae</name>
    <dbReference type="NCBI Taxonomy" id="990691"/>
    <lineage>
        <taxon>Eukaryota</taxon>
        <taxon>Fungi</taxon>
        <taxon>Dikarya</taxon>
        <taxon>Ascomycota</taxon>
        <taxon>Pezizomycotina</taxon>
        <taxon>Sordariomycetes</taxon>
        <taxon>Xylariomycetidae</taxon>
        <taxon>Amphisphaeriales</taxon>
        <taxon>Apiosporaceae</taxon>
        <taxon>Apiospora</taxon>
    </lineage>
</organism>
<dbReference type="EMBL" id="JAQQWK010000014">
    <property type="protein sequence ID" value="KAK8016979.1"/>
    <property type="molecule type" value="Genomic_DNA"/>
</dbReference>
<keyword evidence="1" id="KW-0732">Signal</keyword>
<proteinExistence type="predicted"/>
<sequence>MSPATLFFHLLFGAVAAQRYGDSSFQIQNFIAGAQPHSSNGYAELDFGFPDDSSPSTCHASPSSYQVFPSVPWTVCSDYRTAFNLTKTGDGGAELWLSYEAEPGTFTNGSHKISPDEIIWINQQSPTGQVQVYVGPPNFSVSAG</sequence>
<feature type="chain" id="PRO_5045043908" evidence="1">
    <location>
        <begin position="18"/>
        <end position="144"/>
    </location>
</feature>
<evidence type="ECO:0000313" key="2">
    <source>
        <dbReference type="EMBL" id="KAK8016979.1"/>
    </source>
</evidence>
<keyword evidence="3" id="KW-1185">Reference proteome</keyword>
<evidence type="ECO:0000313" key="3">
    <source>
        <dbReference type="Proteomes" id="UP001444661"/>
    </source>
</evidence>